<evidence type="ECO:0000313" key="1">
    <source>
        <dbReference type="EMBL" id="QDP41409.1"/>
    </source>
</evidence>
<dbReference type="EMBL" id="CP041666">
    <property type="protein sequence ID" value="QDP41409.1"/>
    <property type="molecule type" value="Genomic_DNA"/>
</dbReference>
<evidence type="ECO:0000313" key="2">
    <source>
        <dbReference type="Proteomes" id="UP000315215"/>
    </source>
</evidence>
<sequence length="155" mass="17637">MEQKLNIGGYKEMPNFKKVFFSLLSVCMVLGLSFTVGNPVSASKLTPPNNEENIIQPQCATCNHYEGYIKSQTLISKKYLGKVTKSSGYAINAKFTVYGVTFGGSRTYSESRVFREYSVKRKYVMHFDVYNGAGYKIDSFDTTRYITTKEYERSI</sequence>
<dbReference type="RefSeq" id="WP_143895925.1">
    <property type="nucleotide sequence ID" value="NZ_CP041666.1"/>
</dbReference>
<name>A0A516KJ27_9BACI</name>
<keyword evidence="2" id="KW-1185">Reference proteome</keyword>
<accession>A0A516KJ27</accession>
<protein>
    <submittedName>
        <fullName evidence="1">Uncharacterized protein</fullName>
    </submittedName>
</protein>
<dbReference type="AlphaFoldDB" id="A0A516KJ27"/>
<dbReference type="KEGG" id="aqt:FN924_15190"/>
<proteinExistence type="predicted"/>
<organism evidence="1 2">
    <name type="scientific">Radiobacillus deserti</name>
    <dbReference type="NCBI Taxonomy" id="2594883"/>
    <lineage>
        <taxon>Bacteria</taxon>
        <taxon>Bacillati</taxon>
        <taxon>Bacillota</taxon>
        <taxon>Bacilli</taxon>
        <taxon>Bacillales</taxon>
        <taxon>Bacillaceae</taxon>
        <taxon>Radiobacillus</taxon>
    </lineage>
</organism>
<dbReference type="NCBIfam" id="NF046016">
    <property type="entry name" value="LMxysn_1693_fam"/>
    <property type="match status" value="1"/>
</dbReference>
<gene>
    <name evidence="1" type="ORF">FN924_15190</name>
</gene>
<reference evidence="1 2" key="1">
    <citation type="submission" date="2019-07" db="EMBL/GenBank/DDBJ databases">
        <authorList>
            <person name="Li J."/>
        </authorList>
    </citation>
    <scope>NUCLEOTIDE SEQUENCE [LARGE SCALE GENOMIC DNA]</scope>
    <source>
        <strain evidence="1 2">TKL69</strain>
    </source>
</reference>
<dbReference type="Proteomes" id="UP000315215">
    <property type="component" value="Chromosome"/>
</dbReference>